<reference evidence="1 2" key="1">
    <citation type="submission" date="2018-10" db="EMBL/GenBank/DDBJ databases">
        <title>Isolation from soil.</title>
        <authorList>
            <person name="Hu J."/>
        </authorList>
    </citation>
    <scope>NUCLEOTIDE SEQUENCE [LARGE SCALE GENOMIC DNA]</scope>
    <source>
        <strain evidence="1 2">NEAU-Ht49</strain>
    </source>
</reference>
<gene>
    <name evidence="1" type="ORF">EBO15_32220</name>
</gene>
<sequence length="267" mass="29274">MPHDDVLDITEARLGLTLDRAAGHYSALNGTAGFPTGAGTWVRLAWHRPAEVNAEALTGLEAALNLDQVPRPMWRSAATWHDHDREVVWRADEMTRVTDPAVSGTGSITTDPDLPDTWWTDLQAASKTLATYQTQRVCMTQEHLSRRIAEMYGNELDTTITDWATVHGDLGWANVCGPTLTLIDWESWGRGPAALDAATLWTASLQVPSLAAKVLEVFDELLSTRTGRLVRLMQCANVARAFNRTGRKGPLTDIMAAIASELLSELT</sequence>
<dbReference type="InterPro" id="IPR011009">
    <property type="entry name" value="Kinase-like_dom_sf"/>
</dbReference>
<accession>A0A3M2LQ16</accession>
<evidence type="ECO:0000313" key="1">
    <source>
        <dbReference type="EMBL" id="RMI38633.1"/>
    </source>
</evidence>
<protein>
    <submittedName>
        <fullName evidence="1">Aminoglycoside phosphotransferase</fullName>
    </submittedName>
</protein>
<dbReference type="GO" id="GO:0016740">
    <property type="term" value="F:transferase activity"/>
    <property type="evidence" value="ECO:0007669"/>
    <property type="project" value="UniProtKB-KW"/>
</dbReference>
<organism evidence="1 2">
    <name type="scientific">Actinomadura harenae</name>
    <dbReference type="NCBI Taxonomy" id="2483351"/>
    <lineage>
        <taxon>Bacteria</taxon>
        <taxon>Bacillati</taxon>
        <taxon>Actinomycetota</taxon>
        <taxon>Actinomycetes</taxon>
        <taxon>Streptosporangiales</taxon>
        <taxon>Thermomonosporaceae</taxon>
        <taxon>Actinomadura</taxon>
    </lineage>
</organism>
<keyword evidence="2" id="KW-1185">Reference proteome</keyword>
<dbReference type="AlphaFoldDB" id="A0A3M2LQ16"/>
<proteinExistence type="predicted"/>
<evidence type="ECO:0000313" key="2">
    <source>
        <dbReference type="Proteomes" id="UP000282674"/>
    </source>
</evidence>
<comment type="caution">
    <text evidence="1">The sequence shown here is derived from an EMBL/GenBank/DDBJ whole genome shotgun (WGS) entry which is preliminary data.</text>
</comment>
<name>A0A3M2LQ16_9ACTN</name>
<dbReference type="SUPFAM" id="SSF56112">
    <property type="entry name" value="Protein kinase-like (PK-like)"/>
    <property type="match status" value="1"/>
</dbReference>
<keyword evidence="1" id="KW-0808">Transferase</keyword>
<dbReference type="OrthoDB" id="3680308at2"/>
<dbReference type="EMBL" id="RFFG01000082">
    <property type="protein sequence ID" value="RMI38633.1"/>
    <property type="molecule type" value="Genomic_DNA"/>
</dbReference>
<dbReference type="Proteomes" id="UP000282674">
    <property type="component" value="Unassembled WGS sequence"/>
</dbReference>